<dbReference type="EMBL" id="LAZR01028448">
    <property type="protein sequence ID" value="KKL62578.1"/>
    <property type="molecule type" value="Genomic_DNA"/>
</dbReference>
<gene>
    <name evidence="3" type="ORF">LCGC14_2183810</name>
</gene>
<feature type="coiled-coil region" evidence="1">
    <location>
        <begin position="67"/>
        <end position="101"/>
    </location>
</feature>
<proteinExistence type="predicted"/>
<accession>A0A0F9DLH7</accession>
<comment type="caution">
    <text evidence="3">The sequence shown here is derived from an EMBL/GenBank/DDBJ whole genome shotgun (WGS) entry which is preliminary data.</text>
</comment>
<sequence length="142" mass="16228">MVEKMHAKDIEIQGMKLDGFIARLQTQMNAHIEETHIGQVNIKAINEGIDKLTLTMEEGFRDIRVKLEIISQENQKERDQIINLQSEFKILRSDVDEIKESKSKINNVVMGQVIKIIISSLGALLLLGMGALIYNAIWITYY</sequence>
<dbReference type="AlphaFoldDB" id="A0A0F9DLH7"/>
<organism evidence="3">
    <name type="scientific">marine sediment metagenome</name>
    <dbReference type="NCBI Taxonomy" id="412755"/>
    <lineage>
        <taxon>unclassified sequences</taxon>
        <taxon>metagenomes</taxon>
        <taxon>ecological metagenomes</taxon>
    </lineage>
</organism>
<evidence type="ECO:0000256" key="1">
    <source>
        <dbReference type="SAM" id="Coils"/>
    </source>
</evidence>
<protein>
    <submittedName>
        <fullName evidence="3">Uncharacterized protein</fullName>
    </submittedName>
</protein>
<reference evidence="3" key="1">
    <citation type="journal article" date="2015" name="Nature">
        <title>Complex archaea that bridge the gap between prokaryotes and eukaryotes.</title>
        <authorList>
            <person name="Spang A."/>
            <person name="Saw J.H."/>
            <person name="Jorgensen S.L."/>
            <person name="Zaremba-Niedzwiedzka K."/>
            <person name="Martijn J."/>
            <person name="Lind A.E."/>
            <person name="van Eijk R."/>
            <person name="Schleper C."/>
            <person name="Guy L."/>
            <person name="Ettema T.J."/>
        </authorList>
    </citation>
    <scope>NUCLEOTIDE SEQUENCE</scope>
</reference>
<feature type="transmembrane region" description="Helical" evidence="2">
    <location>
        <begin position="113"/>
        <end position="137"/>
    </location>
</feature>
<keyword evidence="1" id="KW-0175">Coiled coil</keyword>
<keyword evidence="2" id="KW-0812">Transmembrane</keyword>
<keyword evidence="2" id="KW-0472">Membrane</keyword>
<evidence type="ECO:0000256" key="2">
    <source>
        <dbReference type="SAM" id="Phobius"/>
    </source>
</evidence>
<evidence type="ECO:0000313" key="3">
    <source>
        <dbReference type="EMBL" id="KKL62578.1"/>
    </source>
</evidence>
<keyword evidence="2" id="KW-1133">Transmembrane helix</keyword>
<name>A0A0F9DLH7_9ZZZZ</name>